<accession>A0A242CDK4</accession>
<feature type="chain" id="PRO_5039105776" evidence="2">
    <location>
        <begin position="19"/>
        <end position="402"/>
    </location>
</feature>
<evidence type="ECO:0000313" key="5">
    <source>
        <dbReference type="EMBL" id="MEI5993619.1"/>
    </source>
</evidence>
<evidence type="ECO:0000256" key="1">
    <source>
        <dbReference type="SAM" id="Coils"/>
    </source>
</evidence>
<evidence type="ECO:0000259" key="4">
    <source>
        <dbReference type="Pfam" id="PF11797"/>
    </source>
</evidence>
<reference evidence="5 7" key="2">
    <citation type="submission" date="2018-07" db="EMBL/GenBank/DDBJ databases">
        <title>The Genome Sequence of Enterococcus sp. DIV0659b.</title>
        <authorList>
            <consortium name="The Broad Institute Genomics Platform"/>
            <consortium name="The Broad Institute Genomic Center for Infectious Diseases"/>
            <person name="Earl A."/>
            <person name="Manson A."/>
            <person name="Schwartman J."/>
            <person name="Gilmore M."/>
            <person name="Abouelleil A."/>
            <person name="Cao P."/>
            <person name="Chapman S."/>
            <person name="Cusick C."/>
            <person name="Shea T."/>
            <person name="Young S."/>
            <person name="Neafsey D."/>
            <person name="Nusbaum C."/>
            <person name="Birren B."/>
        </authorList>
    </citation>
    <scope>NUCLEOTIDE SEQUENCE [LARGE SCALE GENOMIC DNA]</scope>
    <source>
        <strain evidence="5 7">4G2_DIV0659</strain>
    </source>
</reference>
<dbReference type="Pfam" id="PF06030">
    <property type="entry name" value="WxLIP_PGBD"/>
    <property type="match status" value="1"/>
</dbReference>
<feature type="domain" description="WxL Interacting Protein host binding" evidence="4">
    <location>
        <begin position="281"/>
        <end position="401"/>
    </location>
</feature>
<gene>
    <name evidence="5" type="ORF">A5880_001166</name>
    <name evidence="6" type="ORF">A5880_002270</name>
</gene>
<dbReference type="AlphaFoldDB" id="A0A242CDK4"/>
<dbReference type="InterPro" id="IPR021759">
    <property type="entry name" value="WxLIP_HBD"/>
</dbReference>
<dbReference type="Proteomes" id="UP000195139">
    <property type="component" value="Unassembled WGS sequence"/>
</dbReference>
<feature type="coiled-coil region" evidence="1">
    <location>
        <begin position="170"/>
        <end position="197"/>
    </location>
</feature>
<reference evidence="6" key="1">
    <citation type="submission" date="2017-05" db="EMBL/GenBank/DDBJ databases">
        <title>The Genome Sequence of Enterococcus sp. 4G2_DIV0659.</title>
        <authorList>
            <consortium name="The Broad Institute Genomics Platform"/>
            <consortium name="The Broad Institute Genomic Center for Infectious Diseases"/>
            <person name="Earl A."/>
            <person name="Manson A."/>
            <person name="Schwartman J."/>
            <person name="Gilmore M."/>
            <person name="Abouelleil A."/>
            <person name="Cao P."/>
            <person name="Chapman S."/>
            <person name="Cusick C."/>
            <person name="Shea T."/>
            <person name="Young S."/>
            <person name="Neafsey D."/>
            <person name="Nusbaum C."/>
            <person name="Birren B."/>
        </authorList>
    </citation>
    <scope>NUCLEOTIDE SEQUENCE [LARGE SCALE GENOMIC DNA]</scope>
    <source>
        <strain evidence="6">4G2_DIV0659</strain>
    </source>
</reference>
<evidence type="ECO:0000313" key="6">
    <source>
        <dbReference type="EMBL" id="OTO08000.1"/>
    </source>
</evidence>
<dbReference type="PROSITE" id="PS51257">
    <property type="entry name" value="PROKAR_LIPOPROTEIN"/>
    <property type="match status" value="1"/>
</dbReference>
<keyword evidence="7" id="KW-1185">Reference proteome</keyword>
<evidence type="ECO:0000256" key="2">
    <source>
        <dbReference type="SAM" id="SignalP"/>
    </source>
</evidence>
<keyword evidence="1" id="KW-0175">Coiled coil</keyword>
<comment type="caution">
    <text evidence="6">The sequence shown here is derived from an EMBL/GenBank/DDBJ whole genome shotgun (WGS) entry which is preliminary data.</text>
</comment>
<organism evidence="6">
    <name type="scientific">Candidatus Enterococcus mansonii</name>
    <dbReference type="NCBI Taxonomy" id="1834181"/>
    <lineage>
        <taxon>Bacteria</taxon>
        <taxon>Bacillati</taxon>
        <taxon>Bacillota</taxon>
        <taxon>Bacilli</taxon>
        <taxon>Lactobacillales</taxon>
        <taxon>Enterococcaceae</taxon>
        <taxon>Enterococcus</taxon>
    </lineage>
</organism>
<proteinExistence type="predicted"/>
<dbReference type="EMBL" id="NGLE02000001">
    <property type="protein sequence ID" value="MEI5993619.1"/>
    <property type="molecule type" value="Genomic_DNA"/>
</dbReference>
<dbReference type="EMBL" id="NGLE01000003">
    <property type="protein sequence ID" value="OTO08000.1"/>
    <property type="molecule type" value="Genomic_DNA"/>
</dbReference>
<keyword evidence="2" id="KW-0732">Signal</keyword>
<dbReference type="Pfam" id="PF11797">
    <property type="entry name" value="WxLIP_HBD"/>
    <property type="match status" value="1"/>
</dbReference>
<name>A0A242CDK4_9ENTE</name>
<sequence length="402" mass="45257">MKKRIIGISLFLMLSIMAGCSTKKETTATKETTSEEKNTAKYDSAMEKGKEAIVDKDLTQAIASFQLALEYEKDDEEATSLIEQVELYKEAVALKEKKEYSKALKKAVKLVDSKKGSTSLKQYGKELIEELEAQKDTKQAVEATDGKMKFNVTKKKNNTSDNPDIGYFELTTKKGTKQKIQLDVENLEEEELTIEQAIYSAWTSEKGTIEYKDNPEGYDSSLTHKMSEYITFEEGNNFTLAPKETKTITAIITIPKDITDGDALGGWHLEEKINSDKKPQHRYASITGVHLFVGQTPKDNKLSIAEIETDDDLSEMMVKIENPIAKTEVFKHLTIELLSKEGESIIKKTEEGFKMAPNSSFEYELALDQQKEISSGKYVVKMTIELEDGQVATQEKEVKITQ</sequence>
<dbReference type="RefSeq" id="WP_086331142.1">
    <property type="nucleotide sequence ID" value="NZ_NGLE02000001.1"/>
</dbReference>
<dbReference type="InterPro" id="IPR010317">
    <property type="entry name" value="WxLIP_PGBD"/>
</dbReference>
<feature type="domain" description="WxL Interacting Protein peptidoglycan binding" evidence="3">
    <location>
        <begin position="150"/>
        <end position="271"/>
    </location>
</feature>
<evidence type="ECO:0000259" key="3">
    <source>
        <dbReference type="Pfam" id="PF06030"/>
    </source>
</evidence>
<protein>
    <submittedName>
        <fullName evidence="6">Uncharacterized protein</fullName>
    </submittedName>
</protein>
<feature type="signal peptide" evidence="2">
    <location>
        <begin position="1"/>
        <end position="18"/>
    </location>
</feature>
<evidence type="ECO:0000313" key="7">
    <source>
        <dbReference type="Proteomes" id="UP000195139"/>
    </source>
</evidence>
<dbReference type="STRING" id="1834181.A5880_002270"/>